<protein>
    <submittedName>
        <fullName evidence="4">Transcriptional regulator</fullName>
    </submittedName>
</protein>
<evidence type="ECO:0000313" key="4">
    <source>
        <dbReference type="EMBL" id="KYZ76832.1"/>
    </source>
</evidence>
<sequence length="210" mass="22678">MELSKRQETILEIVKHHGPITGTEIAGQLGLSRAALRPDLAILTMSGMLGARPRVGYYCTGKEPTDFIASLLANISVAEAHSQPIVVKESSSVYDAIVSMFIEDVGSLIVVSEGGYLEGIVSRKDLLKAAMGGQGLNKLPTNVVMTRMPNVIVTYPEESVVRAAEKLINQQVDSLPVVVANKVGNEEKFQVIGRFTKTNITRLFVQLAGK</sequence>
<dbReference type="InterPro" id="IPR000644">
    <property type="entry name" value="CBS_dom"/>
</dbReference>
<dbReference type="SUPFAM" id="SSF46785">
    <property type="entry name" value="Winged helix' DNA-binding domain"/>
    <property type="match status" value="1"/>
</dbReference>
<dbReference type="PROSITE" id="PS51371">
    <property type="entry name" value="CBS"/>
    <property type="match status" value="2"/>
</dbReference>
<name>A0A154BS84_ANASB</name>
<dbReference type="Gene3D" id="1.10.10.10">
    <property type="entry name" value="Winged helix-like DNA-binding domain superfamily/Winged helix DNA-binding domain"/>
    <property type="match status" value="1"/>
</dbReference>
<dbReference type="PANTHER" id="PTHR48108">
    <property type="entry name" value="CBS DOMAIN-CONTAINING PROTEIN CBSX2, CHLOROPLASTIC"/>
    <property type="match status" value="1"/>
</dbReference>
<dbReference type="Pfam" id="PF08279">
    <property type="entry name" value="HTH_11"/>
    <property type="match status" value="1"/>
</dbReference>
<keyword evidence="2" id="KW-0129">CBS domain</keyword>
<dbReference type="Gene3D" id="3.10.580.10">
    <property type="entry name" value="CBS-domain"/>
    <property type="match status" value="1"/>
</dbReference>
<dbReference type="InterPro" id="IPR036388">
    <property type="entry name" value="WH-like_DNA-bd_sf"/>
</dbReference>
<evidence type="ECO:0000256" key="1">
    <source>
        <dbReference type="ARBA" id="ARBA00022737"/>
    </source>
</evidence>
<dbReference type="SMART" id="SM00116">
    <property type="entry name" value="CBS"/>
    <property type="match status" value="2"/>
</dbReference>
<dbReference type="PIRSF" id="PIRSF026546">
    <property type="entry name" value="UCP026546_CBS_YqzB"/>
    <property type="match status" value="1"/>
</dbReference>
<keyword evidence="1" id="KW-0677">Repeat</keyword>
<dbReference type="EMBL" id="LSGP01000017">
    <property type="protein sequence ID" value="KYZ76832.1"/>
    <property type="molecule type" value="Genomic_DNA"/>
</dbReference>
<dbReference type="STRING" id="1794912.AXX12_07080"/>
<dbReference type="CDD" id="cd04617">
    <property type="entry name" value="CBS_pair_CcpN"/>
    <property type="match status" value="1"/>
</dbReference>
<organism evidence="4 5">
    <name type="scientific">Anaerosporomusa subterranea</name>
    <dbReference type="NCBI Taxonomy" id="1794912"/>
    <lineage>
        <taxon>Bacteria</taxon>
        <taxon>Bacillati</taxon>
        <taxon>Bacillota</taxon>
        <taxon>Negativicutes</taxon>
        <taxon>Acetonemataceae</taxon>
        <taxon>Anaerosporomusa</taxon>
    </lineage>
</organism>
<dbReference type="InterPro" id="IPR051462">
    <property type="entry name" value="CBS_domain-containing"/>
</dbReference>
<feature type="domain" description="CBS" evidence="3">
    <location>
        <begin position="145"/>
        <end position="210"/>
    </location>
</feature>
<evidence type="ECO:0000256" key="2">
    <source>
        <dbReference type="PROSITE-ProRule" id="PRU00703"/>
    </source>
</evidence>
<keyword evidence="5" id="KW-1185">Reference proteome</keyword>
<dbReference type="Proteomes" id="UP000076268">
    <property type="component" value="Unassembled WGS sequence"/>
</dbReference>
<dbReference type="InterPro" id="IPR046342">
    <property type="entry name" value="CBS_dom_sf"/>
</dbReference>
<gene>
    <name evidence="4" type="ORF">AXX12_07080</name>
</gene>
<dbReference type="OrthoDB" id="9793615at2"/>
<dbReference type="Pfam" id="PF00571">
    <property type="entry name" value="CBS"/>
    <property type="match status" value="2"/>
</dbReference>
<evidence type="ECO:0000313" key="5">
    <source>
        <dbReference type="Proteomes" id="UP000076268"/>
    </source>
</evidence>
<dbReference type="InterPro" id="IPR016842">
    <property type="entry name" value="UCP026546_HTH-CBS"/>
</dbReference>
<proteinExistence type="predicted"/>
<evidence type="ECO:0000259" key="3">
    <source>
        <dbReference type="PROSITE" id="PS51371"/>
    </source>
</evidence>
<reference evidence="4 5" key="1">
    <citation type="submission" date="2016-02" db="EMBL/GenBank/DDBJ databases">
        <title>Anaerosporomusa subterraneum gen. nov., sp. nov., a spore-forming obligate anaerobe isolated from saprolite.</title>
        <authorList>
            <person name="Choi J.K."/>
            <person name="Shah M."/>
            <person name="Yee N."/>
        </authorList>
    </citation>
    <scope>NUCLEOTIDE SEQUENCE [LARGE SCALE GENOMIC DNA]</scope>
    <source>
        <strain evidence="4 5">RU4</strain>
    </source>
</reference>
<dbReference type="PANTHER" id="PTHR48108:SF32">
    <property type="entry name" value="TRANSCRIPTIONAL REPRESSOR CCPN"/>
    <property type="match status" value="1"/>
</dbReference>
<dbReference type="InterPro" id="IPR036390">
    <property type="entry name" value="WH_DNA-bd_sf"/>
</dbReference>
<dbReference type="InterPro" id="IPR013196">
    <property type="entry name" value="HTH_11"/>
</dbReference>
<accession>A0A154BS84</accession>
<dbReference type="SUPFAM" id="SSF54631">
    <property type="entry name" value="CBS-domain pair"/>
    <property type="match status" value="1"/>
</dbReference>
<feature type="domain" description="CBS" evidence="3">
    <location>
        <begin position="80"/>
        <end position="139"/>
    </location>
</feature>
<comment type="caution">
    <text evidence="4">The sequence shown here is derived from an EMBL/GenBank/DDBJ whole genome shotgun (WGS) entry which is preliminary data.</text>
</comment>
<dbReference type="AlphaFoldDB" id="A0A154BS84"/>